<dbReference type="PANTHER" id="PTHR13271">
    <property type="entry name" value="UNCHARACTERIZED PUTATIVE METHYLTRANSFERASE"/>
    <property type="match status" value="1"/>
</dbReference>
<dbReference type="SUPFAM" id="SSF82199">
    <property type="entry name" value="SET domain"/>
    <property type="match status" value="1"/>
</dbReference>
<name>Q2HGC5_CHAGB</name>
<evidence type="ECO:0000256" key="1">
    <source>
        <dbReference type="SAM" id="MobiDB-lite"/>
    </source>
</evidence>
<dbReference type="InterPro" id="IPR001214">
    <property type="entry name" value="SET_dom"/>
</dbReference>
<dbReference type="STRING" id="306901.Q2HGC5"/>
<dbReference type="HOGENOM" id="CLU_044629_0_0_1"/>
<dbReference type="AlphaFoldDB" id="Q2HGC5"/>
<dbReference type="eggNOG" id="KOG1337">
    <property type="taxonomic scope" value="Eukaryota"/>
</dbReference>
<feature type="domain" description="SET" evidence="2">
    <location>
        <begin position="23"/>
        <end position="261"/>
    </location>
</feature>
<dbReference type="EMBL" id="CH408029">
    <property type="protein sequence ID" value="EAQ92494.1"/>
    <property type="molecule type" value="Genomic_DNA"/>
</dbReference>
<evidence type="ECO:0000259" key="2">
    <source>
        <dbReference type="PROSITE" id="PS50280"/>
    </source>
</evidence>
<dbReference type="CDD" id="cd10527">
    <property type="entry name" value="SET_LSMT"/>
    <property type="match status" value="1"/>
</dbReference>
<evidence type="ECO:0000313" key="3">
    <source>
        <dbReference type="EMBL" id="EAQ92494.1"/>
    </source>
</evidence>
<proteinExistence type="predicted"/>
<feature type="region of interest" description="Disordered" evidence="1">
    <location>
        <begin position="314"/>
        <end position="338"/>
    </location>
</feature>
<dbReference type="OMA" id="AWYRSRC"/>
<dbReference type="InterPro" id="IPR046341">
    <property type="entry name" value="SET_dom_sf"/>
</dbReference>
<keyword evidence="4" id="KW-1185">Reference proteome</keyword>
<organism evidence="3 4">
    <name type="scientific">Chaetomium globosum (strain ATCC 6205 / CBS 148.51 / DSM 1962 / NBRC 6347 / NRRL 1970)</name>
    <name type="common">Soil fungus</name>
    <dbReference type="NCBI Taxonomy" id="306901"/>
    <lineage>
        <taxon>Eukaryota</taxon>
        <taxon>Fungi</taxon>
        <taxon>Dikarya</taxon>
        <taxon>Ascomycota</taxon>
        <taxon>Pezizomycotina</taxon>
        <taxon>Sordariomycetes</taxon>
        <taxon>Sordariomycetidae</taxon>
        <taxon>Sordariales</taxon>
        <taxon>Chaetomiaceae</taxon>
        <taxon>Chaetomium</taxon>
    </lineage>
</organism>
<dbReference type="OrthoDB" id="441812at2759"/>
<dbReference type="VEuPathDB" id="FungiDB:CHGG_00729"/>
<evidence type="ECO:0000313" key="4">
    <source>
        <dbReference type="Proteomes" id="UP000001056"/>
    </source>
</evidence>
<dbReference type="GO" id="GO:0016279">
    <property type="term" value="F:protein-lysine N-methyltransferase activity"/>
    <property type="evidence" value="ECO:0007669"/>
    <property type="project" value="TreeGrafter"/>
</dbReference>
<dbReference type="RefSeq" id="XP_001219950.1">
    <property type="nucleotide sequence ID" value="XM_001219949.1"/>
</dbReference>
<accession>Q2HGC5</accession>
<dbReference type="Proteomes" id="UP000001056">
    <property type="component" value="Unassembled WGS sequence"/>
</dbReference>
<dbReference type="PANTHER" id="PTHR13271:SF76">
    <property type="entry name" value="SET DOMAIN-CONTAINING PROTEIN 8"/>
    <property type="match status" value="1"/>
</dbReference>
<dbReference type="Gene3D" id="3.90.1410.10">
    <property type="entry name" value="set domain protein methyltransferase, domain 1"/>
    <property type="match status" value="1"/>
</dbReference>
<dbReference type="InParanoid" id="Q2HGC5"/>
<protein>
    <recommendedName>
        <fullName evidence="2">SET domain-containing protein</fullName>
    </recommendedName>
</protein>
<dbReference type="GO" id="GO:0005634">
    <property type="term" value="C:nucleus"/>
    <property type="evidence" value="ECO:0007669"/>
    <property type="project" value="TreeGrafter"/>
</dbReference>
<dbReference type="InterPro" id="IPR050600">
    <property type="entry name" value="SETD3_SETD6_MTase"/>
</dbReference>
<dbReference type="GeneID" id="4386765"/>
<reference evidence="4" key="1">
    <citation type="journal article" date="2015" name="Genome Announc.">
        <title>Draft genome sequence of the cellulolytic fungus Chaetomium globosum.</title>
        <authorList>
            <person name="Cuomo C.A."/>
            <person name="Untereiner W.A."/>
            <person name="Ma L.-J."/>
            <person name="Grabherr M."/>
            <person name="Birren B.W."/>
        </authorList>
    </citation>
    <scope>NUCLEOTIDE SEQUENCE [LARGE SCALE GENOMIC DNA]</scope>
    <source>
        <strain evidence="4">ATCC 6205 / CBS 148.51 / DSM 1962 / NBRC 6347 / NRRL 1970</strain>
    </source>
</reference>
<gene>
    <name evidence="3" type="ORF">CHGG_00729</name>
</gene>
<sequence>MYRPTLSIQSLPAWAHLNDVSFHNIKVINTEDKGYGVVSDEDLKATSQANDTSALITVPHGLVLNAAAVEEYAKEDKGFRLLLDAIGHRSTRADVLLFLLVQMVLGSRPSHANVGLSNPWTEYLKFLPETVLVPTLWTEDERLLLRGTSLEAAVDAKISALDAEFDLVREKSSDIIAWNDLLWMEGVPVSFTDWIRLDALYRSRCLELPTSGESMVPCIDMINHSATPSAYYDENTKDEVVLLPRPGVGISKDDEITISYGDAKSAAEMLFSYGFIDPASSAESLVLPLNPFPDDPLAKAKLVAFGEAPKIHVARQGRDKAKEAEEEGGNSNSAKGPVGWTSPFAHLMCVNEEDGLEFRVLQQTDGARQLRVFWQEEDVTDRTGDFEALVRTHPLAAVLRLRVVTVVQGALQAQLERLVSSTVPDAAVAAAATGGAADPAVQQRREDCVRTATVLREIETKILEDAIEGLEGEKNALLADENVVAYLGLTEATESGLAGDEASNEPDDFS</sequence>
<dbReference type="PROSITE" id="PS50280">
    <property type="entry name" value="SET"/>
    <property type="match status" value="1"/>
</dbReference>